<feature type="domain" description="FLYWCH-type" evidence="4">
    <location>
        <begin position="37"/>
        <end position="95"/>
    </location>
</feature>
<name>A0A1I7XWB6_9BILA</name>
<protein>
    <submittedName>
        <fullName evidence="6">FLYWCH-type domain-containing protein</fullName>
    </submittedName>
</protein>
<dbReference type="Gene3D" id="2.20.25.240">
    <property type="match status" value="1"/>
</dbReference>
<evidence type="ECO:0000256" key="1">
    <source>
        <dbReference type="ARBA" id="ARBA00022723"/>
    </source>
</evidence>
<organism evidence="5 6">
    <name type="scientific">Steinernema glaseri</name>
    <dbReference type="NCBI Taxonomy" id="37863"/>
    <lineage>
        <taxon>Eukaryota</taxon>
        <taxon>Metazoa</taxon>
        <taxon>Ecdysozoa</taxon>
        <taxon>Nematoda</taxon>
        <taxon>Chromadorea</taxon>
        <taxon>Rhabditida</taxon>
        <taxon>Tylenchina</taxon>
        <taxon>Panagrolaimomorpha</taxon>
        <taxon>Strongyloidoidea</taxon>
        <taxon>Steinernematidae</taxon>
        <taxon>Steinernema</taxon>
    </lineage>
</organism>
<keyword evidence="2" id="KW-0863">Zinc-finger</keyword>
<proteinExistence type="predicted"/>
<dbReference type="Pfam" id="PF04500">
    <property type="entry name" value="FLYWCH"/>
    <property type="match status" value="1"/>
</dbReference>
<dbReference type="AlphaFoldDB" id="A0A1I7XWB6"/>
<evidence type="ECO:0000313" key="5">
    <source>
        <dbReference type="Proteomes" id="UP000095287"/>
    </source>
</evidence>
<evidence type="ECO:0000256" key="2">
    <source>
        <dbReference type="ARBA" id="ARBA00022771"/>
    </source>
</evidence>
<keyword evidence="3" id="KW-0862">Zinc</keyword>
<dbReference type="InterPro" id="IPR007588">
    <property type="entry name" value="Znf_FLYWCH"/>
</dbReference>
<dbReference type="WBParaSite" id="L893_g10122.t1">
    <property type="protein sequence ID" value="L893_g10122.t1"/>
    <property type="gene ID" value="L893_g10122"/>
</dbReference>
<accession>A0A1I7XWB6</accession>
<dbReference type="GO" id="GO:0008270">
    <property type="term" value="F:zinc ion binding"/>
    <property type="evidence" value="ECO:0007669"/>
    <property type="project" value="UniProtKB-KW"/>
</dbReference>
<evidence type="ECO:0000256" key="3">
    <source>
        <dbReference type="ARBA" id="ARBA00022833"/>
    </source>
</evidence>
<keyword evidence="5" id="KW-1185">Reference proteome</keyword>
<evidence type="ECO:0000313" key="6">
    <source>
        <dbReference type="WBParaSite" id="L893_g10122.t1"/>
    </source>
</evidence>
<sequence length="145" mass="16552">MKSEDCPVDQKRIRLYAIHAKFRTNAINTLFFRFPSMKTNRGKSVVVIEGKEFIPHRISPNGLKQYWRCSRYSSGCKARGISDVSSQEISVTQEHSCNTTEADVEQRRALHELKERAKDRSHRAEKTRNLVLDACAAMPDEVAAV</sequence>
<dbReference type="Proteomes" id="UP000095287">
    <property type="component" value="Unplaced"/>
</dbReference>
<reference evidence="6" key="1">
    <citation type="submission" date="2016-11" db="UniProtKB">
        <authorList>
            <consortium name="WormBaseParasite"/>
        </authorList>
    </citation>
    <scope>IDENTIFICATION</scope>
</reference>
<evidence type="ECO:0000259" key="4">
    <source>
        <dbReference type="Pfam" id="PF04500"/>
    </source>
</evidence>
<keyword evidence="1" id="KW-0479">Metal-binding</keyword>